<accession>A0A9P0PC55</accession>
<dbReference type="AlphaFoldDB" id="A0A9P0PC55"/>
<organism evidence="2 3">
    <name type="scientific">Acanthoscelides obtectus</name>
    <name type="common">Bean weevil</name>
    <name type="synonym">Bruchus obtectus</name>
    <dbReference type="NCBI Taxonomy" id="200917"/>
    <lineage>
        <taxon>Eukaryota</taxon>
        <taxon>Metazoa</taxon>
        <taxon>Ecdysozoa</taxon>
        <taxon>Arthropoda</taxon>
        <taxon>Hexapoda</taxon>
        <taxon>Insecta</taxon>
        <taxon>Pterygota</taxon>
        <taxon>Neoptera</taxon>
        <taxon>Endopterygota</taxon>
        <taxon>Coleoptera</taxon>
        <taxon>Polyphaga</taxon>
        <taxon>Cucujiformia</taxon>
        <taxon>Chrysomeloidea</taxon>
        <taxon>Chrysomelidae</taxon>
        <taxon>Bruchinae</taxon>
        <taxon>Bruchini</taxon>
        <taxon>Acanthoscelides</taxon>
    </lineage>
</organism>
<evidence type="ECO:0000313" key="2">
    <source>
        <dbReference type="EMBL" id="CAH1979645.1"/>
    </source>
</evidence>
<protein>
    <submittedName>
        <fullName evidence="2">Uncharacterized protein</fullName>
    </submittedName>
</protein>
<dbReference type="Proteomes" id="UP001152888">
    <property type="component" value="Unassembled WGS sequence"/>
</dbReference>
<dbReference type="OrthoDB" id="6784121at2759"/>
<keyword evidence="3" id="KW-1185">Reference proteome</keyword>
<sequence length="82" mass="9159">MEKAISGFRTAGIYPLNPDKFTEEDFAPENQIRPLIVEVSTPDTENDIERPSTPIAGPSTSRESPVNQNKAEQLEKAEEKEE</sequence>
<feature type="compositionally biased region" description="Basic and acidic residues" evidence="1">
    <location>
        <begin position="72"/>
        <end position="82"/>
    </location>
</feature>
<gene>
    <name evidence="2" type="ORF">ACAOBT_LOCUS13555</name>
</gene>
<evidence type="ECO:0000256" key="1">
    <source>
        <dbReference type="SAM" id="MobiDB-lite"/>
    </source>
</evidence>
<feature type="compositionally biased region" description="Polar residues" evidence="1">
    <location>
        <begin position="58"/>
        <end position="69"/>
    </location>
</feature>
<evidence type="ECO:0000313" key="3">
    <source>
        <dbReference type="Proteomes" id="UP001152888"/>
    </source>
</evidence>
<dbReference type="EMBL" id="CAKOFQ010006882">
    <property type="protein sequence ID" value="CAH1979645.1"/>
    <property type="molecule type" value="Genomic_DNA"/>
</dbReference>
<comment type="caution">
    <text evidence="2">The sequence shown here is derived from an EMBL/GenBank/DDBJ whole genome shotgun (WGS) entry which is preliminary data.</text>
</comment>
<reference evidence="2" key="1">
    <citation type="submission" date="2022-03" db="EMBL/GenBank/DDBJ databases">
        <authorList>
            <person name="Sayadi A."/>
        </authorList>
    </citation>
    <scope>NUCLEOTIDE SEQUENCE</scope>
</reference>
<proteinExistence type="predicted"/>
<feature type="region of interest" description="Disordered" evidence="1">
    <location>
        <begin position="1"/>
        <end position="82"/>
    </location>
</feature>
<name>A0A9P0PC55_ACAOB</name>